<dbReference type="RefSeq" id="WP_201946413.1">
    <property type="nucleotide sequence ID" value="NZ_JAERRJ010000004.1"/>
</dbReference>
<dbReference type="Gene3D" id="3.50.50.60">
    <property type="entry name" value="FAD/NAD(P)-binding domain"/>
    <property type="match status" value="1"/>
</dbReference>
<dbReference type="EMBL" id="JAERRJ010000004">
    <property type="protein sequence ID" value="MBL1074916.1"/>
    <property type="molecule type" value="Genomic_DNA"/>
</dbReference>
<protein>
    <recommendedName>
        <fullName evidence="3">Monooxygenase</fullName>
    </recommendedName>
</protein>
<dbReference type="SUPFAM" id="SSF51905">
    <property type="entry name" value="FAD/NAD(P)-binding domain"/>
    <property type="match status" value="1"/>
</dbReference>
<reference evidence="1 2" key="1">
    <citation type="submission" date="2021-01" db="EMBL/GenBank/DDBJ databases">
        <title>WGS of actinomycetes isolated from Thailand.</title>
        <authorList>
            <person name="Thawai C."/>
        </authorList>
    </citation>
    <scope>NUCLEOTIDE SEQUENCE [LARGE SCALE GENOMIC DNA]</scope>
    <source>
        <strain evidence="1 2">LPG 2</strain>
    </source>
</reference>
<keyword evidence="2" id="KW-1185">Reference proteome</keyword>
<accession>A0ABS1M3L0</accession>
<proteinExistence type="predicted"/>
<gene>
    <name evidence="1" type="ORF">JK358_10985</name>
</gene>
<evidence type="ECO:0000313" key="1">
    <source>
        <dbReference type="EMBL" id="MBL1074916.1"/>
    </source>
</evidence>
<evidence type="ECO:0000313" key="2">
    <source>
        <dbReference type="Proteomes" id="UP000602198"/>
    </source>
</evidence>
<organism evidence="1 2">
    <name type="scientific">Nocardia acididurans</name>
    <dbReference type="NCBI Taxonomy" id="2802282"/>
    <lineage>
        <taxon>Bacteria</taxon>
        <taxon>Bacillati</taxon>
        <taxon>Actinomycetota</taxon>
        <taxon>Actinomycetes</taxon>
        <taxon>Mycobacteriales</taxon>
        <taxon>Nocardiaceae</taxon>
        <taxon>Nocardia</taxon>
    </lineage>
</organism>
<dbReference type="InterPro" id="IPR036188">
    <property type="entry name" value="FAD/NAD-bd_sf"/>
</dbReference>
<dbReference type="InterPro" id="IPR051209">
    <property type="entry name" value="FAD-bind_Monooxygenase_sf"/>
</dbReference>
<name>A0ABS1M3L0_9NOCA</name>
<dbReference type="Proteomes" id="UP000602198">
    <property type="component" value="Unassembled WGS sequence"/>
</dbReference>
<dbReference type="PANTHER" id="PTHR42877:SF4">
    <property type="entry name" value="FAD_NAD(P)-BINDING DOMAIN-CONTAINING PROTEIN-RELATED"/>
    <property type="match status" value="1"/>
</dbReference>
<sequence length="208" mass="22991">MSAPIRRGGTGRTRDEFRGPQLHCTRWRNQFLLGQLDAAVIGDGAAVARILPAVAARARKVTVFQQDPIWVLPVPPIPGTRHLLEMLPDDLLGPLPITTARPLPGDPKPPATARPPGIAALHRVGGAVLRRAAAVNLRLQVRDSWQRRQLTPDTAADLRLHNHYYEALQRPNCRLVTWPIARLAPLGIRTVDGIEHRVDCIIYAEDSQ</sequence>
<comment type="caution">
    <text evidence="1">The sequence shown here is derived from an EMBL/GenBank/DDBJ whole genome shotgun (WGS) entry which is preliminary data.</text>
</comment>
<dbReference type="PANTHER" id="PTHR42877">
    <property type="entry name" value="L-ORNITHINE N(5)-MONOOXYGENASE-RELATED"/>
    <property type="match status" value="1"/>
</dbReference>
<evidence type="ECO:0008006" key="3">
    <source>
        <dbReference type="Google" id="ProtNLM"/>
    </source>
</evidence>